<reference evidence="1 2" key="1">
    <citation type="submission" date="2021-06" db="EMBL/GenBank/DDBJ databases">
        <authorList>
            <person name="Palmer J.M."/>
        </authorList>
    </citation>
    <scope>NUCLEOTIDE SEQUENCE [LARGE SCALE GENOMIC DNA]</scope>
    <source>
        <strain evidence="1 2">AS_MEX2019</strain>
        <tissue evidence="1">Muscle</tissue>
    </source>
</reference>
<evidence type="ECO:0000313" key="1">
    <source>
        <dbReference type="EMBL" id="MEQ2310729.1"/>
    </source>
</evidence>
<keyword evidence="2" id="KW-1185">Reference proteome</keyword>
<gene>
    <name evidence="1" type="ORF">AMECASPLE_012157</name>
</gene>
<proteinExistence type="predicted"/>
<sequence>MHLCVRNVSTHWHCVDIRYLLRKHLLNKLMPHSEQQQFRHLRLIDKTVSISHFKLLQLTLLPCSKKVPGLNPGQGSLCIEFACSPHASLGSLWLPPTIQKHDC</sequence>
<dbReference type="Proteomes" id="UP001469553">
    <property type="component" value="Unassembled WGS sequence"/>
</dbReference>
<dbReference type="EMBL" id="JAHRIP010075989">
    <property type="protein sequence ID" value="MEQ2310729.1"/>
    <property type="molecule type" value="Genomic_DNA"/>
</dbReference>
<evidence type="ECO:0000313" key="2">
    <source>
        <dbReference type="Proteomes" id="UP001469553"/>
    </source>
</evidence>
<comment type="caution">
    <text evidence="1">The sequence shown here is derived from an EMBL/GenBank/DDBJ whole genome shotgun (WGS) entry which is preliminary data.</text>
</comment>
<accession>A0ABV0ZXS8</accession>
<protein>
    <submittedName>
        <fullName evidence="1">Uncharacterized protein</fullName>
    </submittedName>
</protein>
<organism evidence="1 2">
    <name type="scientific">Ameca splendens</name>
    <dbReference type="NCBI Taxonomy" id="208324"/>
    <lineage>
        <taxon>Eukaryota</taxon>
        <taxon>Metazoa</taxon>
        <taxon>Chordata</taxon>
        <taxon>Craniata</taxon>
        <taxon>Vertebrata</taxon>
        <taxon>Euteleostomi</taxon>
        <taxon>Actinopterygii</taxon>
        <taxon>Neopterygii</taxon>
        <taxon>Teleostei</taxon>
        <taxon>Neoteleostei</taxon>
        <taxon>Acanthomorphata</taxon>
        <taxon>Ovalentaria</taxon>
        <taxon>Atherinomorphae</taxon>
        <taxon>Cyprinodontiformes</taxon>
        <taxon>Goodeidae</taxon>
        <taxon>Ameca</taxon>
    </lineage>
</organism>
<name>A0ABV0ZXS8_9TELE</name>